<gene>
    <name evidence="7" type="ORF">NP075_17365</name>
</gene>
<evidence type="ECO:0000256" key="5">
    <source>
        <dbReference type="SAM" id="Phobius"/>
    </source>
</evidence>
<evidence type="ECO:0000256" key="1">
    <source>
        <dbReference type="ARBA" id="ARBA00004141"/>
    </source>
</evidence>
<evidence type="ECO:0000256" key="3">
    <source>
        <dbReference type="ARBA" id="ARBA00022989"/>
    </source>
</evidence>
<keyword evidence="4 5" id="KW-0472">Membrane</keyword>
<keyword evidence="2 5" id="KW-0812">Transmembrane</keyword>
<name>A0ABY5K326_9CELL</name>
<feature type="transmembrane region" description="Helical" evidence="5">
    <location>
        <begin position="55"/>
        <end position="80"/>
    </location>
</feature>
<evidence type="ECO:0000259" key="6">
    <source>
        <dbReference type="Pfam" id="PF01061"/>
    </source>
</evidence>
<evidence type="ECO:0000313" key="7">
    <source>
        <dbReference type="EMBL" id="UUI64857.1"/>
    </source>
</evidence>
<keyword evidence="8" id="KW-1185">Reference proteome</keyword>
<keyword evidence="3 5" id="KW-1133">Transmembrane helix</keyword>
<proteinExistence type="predicted"/>
<comment type="subcellular location">
    <subcellularLocation>
        <location evidence="1">Membrane</location>
        <topology evidence="1">Multi-pass membrane protein</topology>
    </subcellularLocation>
</comment>
<protein>
    <submittedName>
        <fullName evidence="7">ABC transporter permease</fullName>
    </submittedName>
</protein>
<dbReference type="PANTHER" id="PTHR43229:SF3">
    <property type="entry name" value="ABC-TYPE MULTIDRUG TRANSPORT SYSTEM, PERMEASE COMPONENT"/>
    <property type="match status" value="1"/>
</dbReference>
<dbReference type="Proteomes" id="UP001317322">
    <property type="component" value="Chromosome"/>
</dbReference>
<dbReference type="InterPro" id="IPR013525">
    <property type="entry name" value="ABC2_TM"/>
</dbReference>
<feature type="transmembrane region" description="Helical" evidence="5">
    <location>
        <begin position="25"/>
        <end position="49"/>
    </location>
</feature>
<sequence length="248" mass="26579">MTAIAEGAQQTLLLAQWQLRRQAQFLPLMVVVQVFMAVATVVGYGLLVGDPDPVVALYLATGAPTVTLITIGLVMVPQMVGQSRIEGSLDWMRTLPVPRVGFLLSDLLVWTLIALPGMALGIVAGILRFDVDLSVAPWFAPATVLVSLTAAAVGYAMATLLPPQLAMLLTQALVFIVMLFSPVSYPSERMPAWLQSAHEWLPIEPMAQLMRAGLAQDVFAMPARSLVVLLAWAVAALVGAALALRRRA</sequence>
<feature type="transmembrane region" description="Helical" evidence="5">
    <location>
        <begin position="138"/>
        <end position="158"/>
    </location>
</feature>
<dbReference type="RefSeq" id="WP_227565970.1">
    <property type="nucleotide sequence ID" value="NZ_CP101989.1"/>
</dbReference>
<reference evidence="7 8" key="1">
    <citation type="submission" date="2022-07" db="EMBL/GenBank/DDBJ databases">
        <title>Novel species in genus cellulomonas.</title>
        <authorList>
            <person name="Ye L."/>
        </authorList>
    </citation>
    <scope>NUCLEOTIDE SEQUENCE [LARGE SCALE GENOMIC DNA]</scope>
    <source>
        <strain evidence="8">zg-Y908</strain>
    </source>
</reference>
<feature type="transmembrane region" description="Helical" evidence="5">
    <location>
        <begin position="165"/>
        <end position="185"/>
    </location>
</feature>
<feature type="transmembrane region" description="Helical" evidence="5">
    <location>
        <begin position="226"/>
        <end position="244"/>
    </location>
</feature>
<dbReference type="Pfam" id="PF01061">
    <property type="entry name" value="ABC2_membrane"/>
    <property type="match status" value="1"/>
</dbReference>
<evidence type="ECO:0000313" key="8">
    <source>
        <dbReference type="Proteomes" id="UP001317322"/>
    </source>
</evidence>
<feature type="domain" description="ABC-2 type transporter transmembrane" evidence="6">
    <location>
        <begin position="10"/>
        <end position="213"/>
    </location>
</feature>
<evidence type="ECO:0000256" key="4">
    <source>
        <dbReference type="ARBA" id="ARBA00023136"/>
    </source>
</evidence>
<dbReference type="PANTHER" id="PTHR43229">
    <property type="entry name" value="NODULATION PROTEIN J"/>
    <property type="match status" value="1"/>
</dbReference>
<feature type="transmembrane region" description="Helical" evidence="5">
    <location>
        <begin position="101"/>
        <end position="126"/>
    </location>
</feature>
<evidence type="ECO:0000256" key="2">
    <source>
        <dbReference type="ARBA" id="ARBA00022692"/>
    </source>
</evidence>
<dbReference type="EMBL" id="CP101989">
    <property type="protein sequence ID" value="UUI64857.1"/>
    <property type="molecule type" value="Genomic_DNA"/>
</dbReference>
<accession>A0ABY5K326</accession>
<organism evidence="7 8">
    <name type="scientific">Cellulomonas wangsupingiae</name>
    <dbReference type="NCBI Taxonomy" id="2968085"/>
    <lineage>
        <taxon>Bacteria</taxon>
        <taxon>Bacillati</taxon>
        <taxon>Actinomycetota</taxon>
        <taxon>Actinomycetes</taxon>
        <taxon>Micrococcales</taxon>
        <taxon>Cellulomonadaceae</taxon>
        <taxon>Cellulomonas</taxon>
    </lineage>
</organism>
<dbReference type="InterPro" id="IPR051784">
    <property type="entry name" value="Nod_factor_ABC_transporter"/>
</dbReference>